<proteinExistence type="predicted"/>
<accession>A0A5J4VW88</accession>
<protein>
    <submittedName>
        <fullName evidence="1">Uncharacterized protein</fullName>
    </submittedName>
</protein>
<sequence length="182" mass="20071">MNHILKHKNHQVKSIGIAVVHSIGLLDNLETYLTALRGILKGVPVNYGLASSLNIVNNVQVDDDEVLGLECVTYIDIQALPLYVVTQPQANDSYIPRVNVYLIAYSIGGIGKGDTSQLLNFNVEHSKSIIIPLQSYAQSSYFYILNYDDVDPTFHTPSVSQGSVLQPVNTHRKFSSLQSVLT</sequence>
<name>A0A5J4VW88_9EUKA</name>
<dbReference type="AlphaFoldDB" id="A0A5J4VW88"/>
<organism evidence="1 2">
    <name type="scientific">Streblomastix strix</name>
    <dbReference type="NCBI Taxonomy" id="222440"/>
    <lineage>
        <taxon>Eukaryota</taxon>
        <taxon>Metamonada</taxon>
        <taxon>Preaxostyla</taxon>
        <taxon>Oxymonadida</taxon>
        <taxon>Streblomastigidae</taxon>
        <taxon>Streblomastix</taxon>
    </lineage>
</organism>
<evidence type="ECO:0000313" key="1">
    <source>
        <dbReference type="EMBL" id="KAA6386845.1"/>
    </source>
</evidence>
<gene>
    <name evidence="1" type="ORF">EZS28_017625</name>
</gene>
<evidence type="ECO:0000313" key="2">
    <source>
        <dbReference type="Proteomes" id="UP000324800"/>
    </source>
</evidence>
<reference evidence="1 2" key="1">
    <citation type="submission" date="2019-03" db="EMBL/GenBank/DDBJ databases">
        <title>Single cell metagenomics reveals metabolic interactions within the superorganism composed of flagellate Streblomastix strix and complex community of Bacteroidetes bacteria on its surface.</title>
        <authorList>
            <person name="Treitli S.C."/>
            <person name="Kolisko M."/>
            <person name="Husnik F."/>
            <person name="Keeling P."/>
            <person name="Hampl V."/>
        </authorList>
    </citation>
    <scope>NUCLEOTIDE SEQUENCE [LARGE SCALE GENOMIC DNA]</scope>
    <source>
        <strain evidence="1">ST1C</strain>
    </source>
</reference>
<comment type="caution">
    <text evidence="1">The sequence shown here is derived from an EMBL/GenBank/DDBJ whole genome shotgun (WGS) entry which is preliminary data.</text>
</comment>
<dbReference type="EMBL" id="SNRW01004625">
    <property type="protein sequence ID" value="KAA6386845.1"/>
    <property type="molecule type" value="Genomic_DNA"/>
</dbReference>
<dbReference type="Proteomes" id="UP000324800">
    <property type="component" value="Unassembled WGS sequence"/>
</dbReference>